<dbReference type="AlphaFoldDB" id="A0A364LBL8"/>
<dbReference type="Proteomes" id="UP000249363">
    <property type="component" value="Unassembled WGS sequence"/>
</dbReference>
<feature type="compositionally biased region" description="Polar residues" evidence="1">
    <location>
        <begin position="168"/>
        <end position="182"/>
    </location>
</feature>
<feature type="region of interest" description="Disordered" evidence="1">
    <location>
        <begin position="157"/>
        <end position="182"/>
    </location>
</feature>
<evidence type="ECO:0008006" key="4">
    <source>
        <dbReference type="Google" id="ProtNLM"/>
    </source>
</evidence>
<keyword evidence="3" id="KW-1185">Reference proteome</keyword>
<protein>
    <recommendedName>
        <fullName evidence="4">EVE domain-containing protein</fullName>
    </recommendedName>
</protein>
<proteinExistence type="predicted"/>
<reference evidence="2 3" key="1">
    <citation type="journal article" date="2017" name="Biotechnol. Biofuels">
        <title>Differential beta-glucosidase expression as a function of carbon source availability in Talaromyces amestolkiae: a genomic and proteomic approach.</title>
        <authorList>
            <person name="de Eugenio L.I."/>
            <person name="Mendez-Liter J.A."/>
            <person name="Nieto-Dominguez M."/>
            <person name="Alonso L."/>
            <person name="Gil-Munoz J."/>
            <person name="Barriuso J."/>
            <person name="Prieto A."/>
            <person name="Martinez M.J."/>
        </authorList>
    </citation>
    <scope>NUCLEOTIDE SEQUENCE [LARGE SCALE GENOMIC DNA]</scope>
    <source>
        <strain evidence="2 3">CIB</strain>
    </source>
</reference>
<gene>
    <name evidence="2" type="ORF">BHQ10_009216</name>
</gene>
<dbReference type="InterPro" id="IPR015947">
    <property type="entry name" value="PUA-like_sf"/>
</dbReference>
<dbReference type="SUPFAM" id="SSF88697">
    <property type="entry name" value="PUA domain-like"/>
    <property type="match status" value="1"/>
</dbReference>
<comment type="caution">
    <text evidence="2">The sequence shown here is derived from an EMBL/GenBank/DDBJ whole genome shotgun (WGS) entry which is preliminary data.</text>
</comment>
<evidence type="ECO:0000313" key="2">
    <source>
        <dbReference type="EMBL" id="RAO73204.1"/>
    </source>
</evidence>
<sequence length="182" mass="20473">MGRTSSSTTTVRAATVARAGRADIFMSIKPEHINNIATRAKNHEYRRYILPSSVRRIWFYTTAPFSRVEYVARISRGKIPGEVPEDGGIGNEDFNAGRELSEYGYEILDLWKLKQPISLKLAVSKGYMKGPPQKYCRVPLSLLESCPLDRQDHIISASNKYPVERKQSQSAEAPQPSPKSTE</sequence>
<dbReference type="EMBL" id="MIKG01000023">
    <property type="protein sequence ID" value="RAO73204.1"/>
    <property type="molecule type" value="Genomic_DNA"/>
</dbReference>
<name>A0A364LBL8_TALAM</name>
<evidence type="ECO:0000313" key="3">
    <source>
        <dbReference type="Proteomes" id="UP000249363"/>
    </source>
</evidence>
<dbReference type="OrthoDB" id="2149705at2759"/>
<dbReference type="RefSeq" id="XP_040737718.1">
    <property type="nucleotide sequence ID" value="XM_040882108.1"/>
</dbReference>
<dbReference type="GeneID" id="63798430"/>
<organism evidence="2 3">
    <name type="scientific">Talaromyces amestolkiae</name>
    <dbReference type="NCBI Taxonomy" id="1196081"/>
    <lineage>
        <taxon>Eukaryota</taxon>
        <taxon>Fungi</taxon>
        <taxon>Dikarya</taxon>
        <taxon>Ascomycota</taxon>
        <taxon>Pezizomycotina</taxon>
        <taxon>Eurotiomycetes</taxon>
        <taxon>Eurotiomycetidae</taxon>
        <taxon>Eurotiales</taxon>
        <taxon>Trichocomaceae</taxon>
        <taxon>Talaromyces</taxon>
        <taxon>Talaromyces sect. Talaromyces</taxon>
    </lineage>
</organism>
<accession>A0A364LBL8</accession>
<evidence type="ECO:0000256" key="1">
    <source>
        <dbReference type="SAM" id="MobiDB-lite"/>
    </source>
</evidence>